<dbReference type="Proteomes" id="UP001256711">
    <property type="component" value="Unassembled WGS sequence"/>
</dbReference>
<name>A0AAW8TXT5_9ENTE</name>
<dbReference type="PANTHER" id="PTHR43823">
    <property type="entry name" value="SPORULATION PROTEIN YKVU"/>
    <property type="match status" value="1"/>
</dbReference>
<feature type="transmembrane region" description="Helical" evidence="6">
    <location>
        <begin position="75"/>
        <end position="97"/>
    </location>
</feature>
<evidence type="ECO:0000313" key="7">
    <source>
        <dbReference type="EMBL" id="MDT2810271.1"/>
    </source>
</evidence>
<feature type="transmembrane region" description="Helical" evidence="6">
    <location>
        <begin position="341"/>
        <end position="364"/>
    </location>
</feature>
<evidence type="ECO:0000256" key="2">
    <source>
        <dbReference type="ARBA" id="ARBA00022475"/>
    </source>
</evidence>
<feature type="transmembrane region" description="Helical" evidence="6">
    <location>
        <begin position="7"/>
        <end position="30"/>
    </location>
</feature>
<evidence type="ECO:0000256" key="5">
    <source>
        <dbReference type="ARBA" id="ARBA00023136"/>
    </source>
</evidence>
<feature type="transmembrane region" description="Helical" evidence="6">
    <location>
        <begin position="117"/>
        <end position="135"/>
    </location>
</feature>
<dbReference type="InterPro" id="IPR002528">
    <property type="entry name" value="MATE_fam"/>
</dbReference>
<feature type="transmembrane region" description="Helical" evidence="6">
    <location>
        <begin position="399"/>
        <end position="418"/>
    </location>
</feature>
<dbReference type="GO" id="GO:0042910">
    <property type="term" value="F:xenobiotic transmembrane transporter activity"/>
    <property type="evidence" value="ECO:0007669"/>
    <property type="project" value="InterPro"/>
</dbReference>
<gene>
    <name evidence="7" type="ORF">P7H43_07225</name>
</gene>
<dbReference type="PANTHER" id="PTHR43823:SF3">
    <property type="entry name" value="MULTIDRUG EXPORT PROTEIN MEPA"/>
    <property type="match status" value="1"/>
</dbReference>
<evidence type="ECO:0000313" key="8">
    <source>
        <dbReference type="Proteomes" id="UP001256711"/>
    </source>
</evidence>
<feature type="transmembrane region" description="Helical" evidence="6">
    <location>
        <begin position="215"/>
        <end position="239"/>
    </location>
</feature>
<keyword evidence="4 6" id="KW-1133">Transmembrane helix</keyword>
<feature type="transmembrane region" description="Helical" evidence="6">
    <location>
        <begin position="371"/>
        <end position="393"/>
    </location>
</feature>
<feature type="transmembrane region" description="Helical" evidence="6">
    <location>
        <begin position="302"/>
        <end position="321"/>
    </location>
</feature>
<evidence type="ECO:0000256" key="6">
    <source>
        <dbReference type="SAM" id="Phobius"/>
    </source>
</evidence>
<feature type="transmembrane region" description="Helical" evidence="6">
    <location>
        <begin position="147"/>
        <end position="167"/>
    </location>
</feature>
<evidence type="ECO:0000256" key="3">
    <source>
        <dbReference type="ARBA" id="ARBA00022692"/>
    </source>
</evidence>
<sequence>MKEVRSYVLRSVLSTLGLSVYILADTLFIAKGVGNLGLTALNIALPLFNLLNSLGLLFGMGGATLFSLRGSKGNYFSQLLLVGLGIGSLFTLAGLFFATPIAQGLGASVATLDLTVLYLRFILIMAPFFILNNLVLAFVRNDGNPQLAMMAMLSSSLFNIIFDYIFVFPMNMGMSGAALATVLSPVLSLLILSLHRKKPQRKLQLKFARPTWDTLSHSVQLGTASFLTEMSTGICILIFNQLLLSLQGDVAVAAYGVLANVVLVGLALFTGVAQGVQPLISRAASKADEAAVRLYLRYGMKVSFLLAAGLYLGLLLFKYPVTGFFNTDQDPLLTKLAVAGIPIYFLAFFASSQNILLSIFFAAVGRARQAFAIALFRGYLFIIPAALIFSRLWGITGVWSSLPFAEFATLAIAAGFLIRYRKQHKNG</sequence>
<dbReference type="AlphaFoldDB" id="A0AAW8TXT5"/>
<dbReference type="InterPro" id="IPR045070">
    <property type="entry name" value="MATE_MepA-like"/>
</dbReference>
<dbReference type="GO" id="GO:0005886">
    <property type="term" value="C:plasma membrane"/>
    <property type="evidence" value="ECO:0007669"/>
    <property type="project" value="UniProtKB-SubCell"/>
</dbReference>
<keyword evidence="3 6" id="KW-0812">Transmembrane</keyword>
<organism evidence="7 8">
    <name type="scientific">Enterococcus asini</name>
    <dbReference type="NCBI Taxonomy" id="57732"/>
    <lineage>
        <taxon>Bacteria</taxon>
        <taxon>Bacillati</taxon>
        <taxon>Bacillota</taxon>
        <taxon>Bacilli</taxon>
        <taxon>Lactobacillales</taxon>
        <taxon>Enterococcaceae</taxon>
        <taxon>Enterococcus</taxon>
    </lineage>
</organism>
<dbReference type="RefSeq" id="WP_311835398.1">
    <property type="nucleotide sequence ID" value="NZ_JARQBJ010000003.1"/>
</dbReference>
<comment type="caution">
    <text evidence="7">The sequence shown here is derived from an EMBL/GenBank/DDBJ whole genome shotgun (WGS) entry which is preliminary data.</text>
</comment>
<protein>
    <submittedName>
        <fullName evidence="7">MATE family efflux transporter</fullName>
    </submittedName>
</protein>
<dbReference type="CDD" id="cd13143">
    <property type="entry name" value="MATE_MepA_like"/>
    <property type="match status" value="1"/>
</dbReference>
<keyword evidence="2" id="KW-1003">Cell membrane</keyword>
<evidence type="ECO:0000256" key="1">
    <source>
        <dbReference type="ARBA" id="ARBA00004651"/>
    </source>
</evidence>
<reference evidence="7" key="1">
    <citation type="submission" date="2023-03" db="EMBL/GenBank/DDBJ databases">
        <authorList>
            <person name="Shen W."/>
            <person name="Cai J."/>
        </authorList>
    </citation>
    <scope>NUCLEOTIDE SEQUENCE</scope>
    <source>
        <strain evidence="7">B226-2</strain>
    </source>
</reference>
<dbReference type="InterPro" id="IPR051327">
    <property type="entry name" value="MATE_MepA_subfamily"/>
</dbReference>
<keyword evidence="5 6" id="KW-0472">Membrane</keyword>
<comment type="subcellular location">
    <subcellularLocation>
        <location evidence="1">Cell membrane</location>
        <topology evidence="1">Multi-pass membrane protein</topology>
    </subcellularLocation>
</comment>
<dbReference type="GO" id="GO:0015297">
    <property type="term" value="F:antiporter activity"/>
    <property type="evidence" value="ECO:0007669"/>
    <property type="project" value="InterPro"/>
</dbReference>
<evidence type="ECO:0000256" key="4">
    <source>
        <dbReference type="ARBA" id="ARBA00022989"/>
    </source>
</evidence>
<feature type="transmembrane region" description="Helical" evidence="6">
    <location>
        <begin position="50"/>
        <end position="68"/>
    </location>
</feature>
<feature type="transmembrane region" description="Helical" evidence="6">
    <location>
        <begin position="173"/>
        <end position="194"/>
    </location>
</feature>
<feature type="transmembrane region" description="Helical" evidence="6">
    <location>
        <begin position="251"/>
        <end position="272"/>
    </location>
</feature>
<dbReference type="Pfam" id="PF01554">
    <property type="entry name" value="MatE"/>
    <property type="match status" value="2"/>
</dbReference>
<dbReference type="EMBL" id="JARQBJ010000003">
    <property type="protein sequence ID" value="MDT2810271.1"/>
    <property type="molecule type" value="Genomic_DNA"/>
</dbReference>
<accession>A0AAW8TXT5</accession>
<proteinExistence type="predicted"/>